<proteinExistence type="predicted"/>
<name>A0A8X8LD08_9BACT</name>
<protein>
    <recommendedName>
        <fullName evidence="3">Chaperone of endosialidase</fullName>
    </recommendedName>
</protein>
<accession>A0A8X8LD08</accession>
<reference evidence="1 2" key="1">
    <citation type="submission" date="2016-10" db="EMBL/GenBank/DDBJ databases">
        <authorList>
            <person name="Varghese N."/>
            <person name="Submissions S."/>
        </authorList>
    </citation>
    <scope>NUCLEOTIDE SEQUENCE [LARGE SCALE GENOMIC DNA]</scope>
    <source>
        <strain evidence="1 2">DSM 25353</strain>
    </source>
</reference>
<gene>
    <name evidence="1" type="ORF">SAMN05444410_1049</name>
</gene>
<comment type="caution">
    <text evidence="1">The sequence shown here is derived from an EMBL/GenBank/DDBJ whole genome shotgun (WGS) entry which is preliminary data.</text>
</comment>
<dbReference type="AlphaFoldDB" id="A0A8X8LD08"/>
<keyword evidence="2" id="KW-1185">Reference proteome</keyword>
<dbReference type="EMBL" id="FNNO01000004">
    <property type="protein sequence ID" value="SDW58088.1"/>
    <property type="molecule type" value="Genomic_DNA"/>
</dbReference>
<dbReference type="Proteomes" id="UP000198711">
    <property type="component" value="Unassembled WGS sequence"/>
</dbReference>
<evidence type="ECO:0008006" key="3">
    <source>
        <dbReference type="Google" id="ProtNLM"/>
    </source>
</evidence>
<dbReference type="RefSeq" id="WP_092722944.1">
    <property type="nucleotide sequence ID" value="NZ_FNNO01000004.1"/>
</dbReference>
<organism evidence="1 2">
    <name type="scientific">Hydrobacter penzbergensis</name>
    <dbReference type="NCBI Taxonomy" id="1235997"/>
    <lineage>
        <taxon>Bacteria</taxon>
        <taxon>Pseudomonadati</taxon>
        <taxon>Bacteroidota</taxon>
        <taxon>Chitinophagia</taxon>
        <taxon>Chitinophagales</taxon>
        <taxon>Chitinophagaceae</taxon>
        <taxon>Hydrobacter</taxon>
    </lineage>
</organism>
<sequence length="312" mass="33677">MRIISTLILLGIAYCLNGQTNTFPSSGNVGIGTTNPLVSLHVISAAPELRITNTGTGDVNFSMSHPGQQWNLAMQTDNLFRIYNVTAGTYPLVVSTTGNVGIGTTSPSVWNGAPGIIVSQYSASGNTIYSLQSNTTSLDQGGILEGYSNAVTSGSKAVGSIAFLRENTSTTALSSYTAFYTNSGGSVSEKMRITSGGNVRIGTNSPTEKLSVNGNIRTQKLIGTQLGWSDYVFDKNYKLRSLQNLETYINQNKHLPDVPAAKEVEEKGISVGDNQALLLKKIEELTLYVIDLKKESKRQQEQINELQKRIPR</sequence>
<evidence type="ECO:0000313" key="2">
    <source>
        <dbReference type="Proteomes" id="UP000198711"/>
    </source>
</evidence>
<evidence type="ECO:0000313" key="1">
    <source>
        <dbReference type="EMBL" id="SDW58088.1"/>
    </source>
</evidence>